<dbReference type="PANTHER" id="PTHR43353:SF5">
    <property type="entry name" value="SUCCINATE-SEMIALDEHYDE DEHYDROGENASE, MITOCHONDRIAL"/>
    <property type="match status" value="1"/>
</dbReference>
<evidence type="ECO:0000256" key="3">
    <source>
        <dbReference type="RuleBase" id="RU003345"/>
    </source>
</evidence>
<dbReference type="InterPro" id="IPR029510">
    <property type="entry name" value="Ald_DH_CS_GLU"/>
</dbReference>
<protein>
    <submittedName>
        <fullName evidence="5">Aldehyde dehydrogenase family protein</fullName>
    </submittedName>
</protein>
<keyword evidence="6" id="KW-1185">Reference proteome</keyword>
<comment type="similarity">
    <text evidence="3">Belongs to the aldehyde dehydrogenase family.</text>
</comment>
<accession>A0ABW1K371</accession>
<sequence length="466" mass="48334">MFLDGQLLPPAGDDVPVYDPWTGDEIGRVPRDGPAEVDTAVSAVAGRRRPMPIDERVSVLTGAATALQACAGEFSRLITAESGVCVRETTREVNRAVANLRVAAAEAERLRGESIPIPGAARLAVTLPEPVGVVAGITPFNRPLNQVVVKAAPAIAAGCALVLKPSERTPLTALAFAELLTGAGYPKEMLAVLTGDPAVVGGALARHPAVDMVTFTGSVSTGRAVAAAAAGRKLLLELGGNDPLLVLPDADLDLAARLAADGAFATAGQSCRGVKRIIVWAEVADRFVERLVAASRVKRFGDPQRPEIEVGPLIDEAAAELVQRRVDSAISAGALLCHGGDRKGALVAPTVLDRVPPGAELVREETFGPVAPVLRVGGLDEAVEVANGTAYGLQAGVVTNDSAAFWQLAARLRVGAVNLLEGPQFDSPHIPFGGVKASGLGREGIRYAIREMSTTKTVTVPYGWPV</sequence>
<gene>
    <name evidence="5" type="ORF">ACFP2T_05825</name>
</gene>
<dbReference type="InterPro" id="IPR016161">
    <property type="entry name" value="Ald_DH/histidinol_DH"/>
</dbReference>
<dbReference type="Gene3D" id="3.40.605.10">
    <property type="entry name" value="Aldehyde Dehydrogenase, Chain A, domain 1"/>
    <property type="match status" value="1"/>
</dbReference>
<evidence type="ECO:0000256" key="1">
    <source>
        <dbReference type="ARBA" id="ARBA00023002"/>
    </source>
</evidence>
<comment type="caution">
    <text evidence="5">The sequence shown here is derived from an EMBL/GenBank/DDBJ whole genome shotgun (WGS) entry which is preliminary data.</text>
</comment>
<name>A0ABW1K371_9ACTN</name>
<proteinExistence type="inferred from homology"/>
<dbReference type="SUPFAM" id="SSF53720">
    <property type="entry name" value="ALDH-like"/>
    <property type="match status" value="1"/>
</dbReference>
<dbReference type="Proteomes" id="UP001596203">
    <property type="component" value="Unassembled WGS sequence"/>
</dbReference>
<dbReference type="Pfam" id="PF00171">
    <property type="entry name" value="Aldedh"/>
    <property type="match status" value="1"/>
</dbReference>
<organism evidence="5 6">
    <name type="scientific">Plantactinospora solaniradicis</name>
    <dbReference type="NCBI Taxonomy" id="1723736"/>
    <lineage>
        <taxon>Bacteria</taxon>
        <taxon>Bacillati</taxon>
        <taxon>Actinomycetota</taxon>
        <taxon>Actinomycetes</taxon>
        <taxon>Micromonosporales</taxon>
        <taxon>Micromonosporaceae</taxon>
        <taxon>Plantactinospora</taxon>
    </lineage>
</organism>
<evidence type="ECO:0000313" key="5">
    <source>
        <dbReference type="EMBL" id="MFC6015706.1"/>
    </source>
</evidence>
<dbReference type="PROSITE" id="PS00687">
    <property type="entry name" value="ALDEHYDE_DEHYDR_GLU"/>
    <property type="match status" value="1"/>
</dbReference>
<feature type="active site" evidence="2">
    <location>
        <position position="237"/>
    </location>
</feature>
<dbReference type="InterPro" id="IPR050740">
    <property type="entry name" value="Aldehyde_DH_Superfamily"/>
</dbReference>
<feature type="domain" description="Aldehyde dehydrogenase" evidence="4">
    <location>
        <begin position="13"/>
        <end position="458"/>
    </location>
</feature>
<dbReference type="PANTHER" id="PTHR43353">
    <property type="entry name" value="SUCCINATE-SEMIALDEHYDE DEHYDROGENASE, MITOCHONDRIAL"/>
    <property type="match status" value="1"/>
</dbReference>
<keyword evidence="1 3" id="KW-0560">Oxidoreductase</keyword>
<evidence type="ECO:0000313" key="6">
    <source>
        <dbReference type="Proteomes" id="UP001596203"/>
    </source>
</evidence>
<dbReference type="Gene3D" id="3.40.309.10">
    <property type="entry name" value="Aldehyde Dehydrogenase, Chain A, domain 2"/>
    <property type="match status" value="1"/>
</dbReference>
<evidence type="ECO:0000256" key="2">
    <source>
        <dbReference type="PROSITE-ProRule" id="PRU10007"/>
    </source>
</evidence>
<dbReference type="InterPro" id="IPR015590">
    <property type="entry name" value="Aldehyde_DH_dom"/>
</dbReference>
<dbReference type="RefSeq" id="WP_377418130.1">
    <property type="nucleotide sequence ID" value="NZ_JBHSPR010000006.1"/>
</dbReference>
<dbReference type="InterPro" id="IPR016162">
    <property type="entry name" value="Ald_DH_N"/>
</dbReference>
<dbReference type="InterPro" id="IPR016163">
    <property type="entry name" value="Ald_DH_C"/>
</dbReference>
<dbReference type="EMBL" id="JBHSPR010000006">
    <property type="protein sequence ID" value="MFC6015706.1"/>
    <property type="molecule type" value="Genomic_DNA"/>
</dbReference>
<reference evidence="6" key="1">
    <citation type="journal article" date="2019" name="Int. J. Syst. Evol. Microbiol.">
        <title>The Global Catalogue of Microorganisms (GCM) 10K type strain sequencing project: providing services to taxonomists for standard genome sequencing and annotation.</title>
        <authorList>
            <consortium name="The Broad Institute Genomics Platform"/>
            <consortium name="The Broad Institute Genome Sequencing Center for Infectious Disease"/>
            <person name="Wu L."/>
            <person name="Ma J."/>
        </authorList>
    </citation>
    <scope>NUCLEOTIDE SEQUENCE [LARGE SCALE GENOMIC DNA]</scope>
    <source>
        <strain evidence="6">ZS-35-S2</strain>
    </source>
</reference>
<evidence type="ECO:0000259" key="4">
    <source>
        <dbReference type="Pfam" id="PF00171"/>
    </source>
</evidence>